<proteinExistence type="predicted"/>
<sequence>MLGRQVSKDGLLPEAKYWSDNTPDKWYYEAVMEATNSHDYDRETDSNVEKWTALKDDKIWTER</sequence>
<dbReference type="EMBL" id="VSSQ01109867">
    <property type="protein sequence ID" value="MPN47963.1"/>
    <property type="molecule type" value="Genomic_DNA"/>
</dbReference>
<reference evidence="1" key="1">
    <citation type="submission" date="2019-08" db="EMBL/GenBank/DDBJ databases">
        <authorList>
            <person name="Kucharzyk K."/>
            <person name="Murdoch R.W."/>
            <person name="Higgins S."/>
            <person name="Loffler F."/>
        </authorList>
    </citation>
    <scope>NUCLEOTIDE SEQUENCE</scope>
</reference>
<gene>
    <name evidence="1" type="ORF">SDC9_195567</name>
</gene>
<organism evidence="1">
    <name type="scientific">bioreactor metagenome</name>
    <dbReference type="NCBI Taxonomy" id="1076179"/>
    <lineage>
        <taxon>unclassified sequences</taxon>
        <taxon>metagenomes</taxon>
        <taxon>ecological metagenomes</taxon>
    </lineage>
</organism>
<comment type="caution">
    <text evidence="1">The sequence shown here is derived from an EMBL/GenBank/DDBJ whole genome shotgun (WGS) entry which is preliminary data.</text>
</comment>
<accession>A0A645IKW3</accession>
<dbReference type="AlphaFoldDB" id="A0A645IKW3"/>
<protein>
    <submittedName>
        <fullName evidence="1">Uncharacterized protein</fullName>
    </submittedName>
</protein>
<evidence type="ECO:0000313" key="1">
    <source>
        <dbReference type="EMBL" id="MPN47963.1"/>
    </source>
</evidence>
<name>A0A645IKW3_9ZZZZ</name>